<feature type="transmembrane region" description="Helical" evidence="1">
    <location>
        <begin position="158"/>
        <end position="175"/>
    </location>
</feature>
<evidence type="ECO:0000313" key="3">
    <source>
        <dbReference type="Proteomes" id="UP001597214"/>
    </source>
</evidence>
<keyword evidence="1" id="KW-0472">Membrane</keyword>
<evidence type="ECO:0000256" key="1">
    <source>
        <dbReference type="SAM" id="Phobius"/>
    </source>
</evidence>
<keyword evidence="3" id="KW-1185">Reference proteome</keyword>
<feature type="transmembrane region" description="Helical" evidence="1">
    <location>
        <begin position="134"/>
        <end position="152"/>
    </location>
</feature>
<gene>
    <name evidence="2" type="ORF">ACFSCX_15885</name>
</gene>
<feature type="transmembrane region" description="Helical" evidence="1">
    <location>
        <begin position="101"/>
        <end position="122"/>
    </location>
</feature>
<comment type="caution">
    <text evidence="2">The sequence shown here is derived from an EMBL/GenBank/DDBJ whole genome shotgun (WGS) entry which is preliminary data.</text>
</comment>
<keyword evidence="1" id="KW-1133">Transmembrane helix</keyword>
<dbReference type="Proteomes" id="UP001597214">
    <property type="component" value="Unassembled WGS sequence"/>
</dbReference>
<reference evidence="3" key="1">
    <citation type="journal article" date="2019" name="Int. J. Syst. Evol. Microbiol.">
        <title>The Global Catalogue of Microorganisms (GCM) 10K type strain sequencing project: providing services to taxonomists for standard genome sequencing and annotation.</title>
        <authorList>
            <consortium name="The Broad Institute Genomics Platform"/>
            <consortium name="The Broad Institute Genome Sequencing Center for Infectious Disease"/>
            <person name="Wu L."/>
            <person name="Ma J."/>
        </authorList>
    </citation>
    <scope>NUCLEOTIDE SEQUENCE [LARGE SCALE GENOMIC DNA]</scope>
    <source>
        <strain evidence="3">CCUG 49339</strain>
    </source>
</reference>
<dbReference type="RefSeq" id="WP_377929234.1">
    <property type="nucleotide sequence ID" value="NZ_JBHUEM010000028.1"/>
</dbReference>
<name>A0ABW4LSG6_9BACI</name>
<feature type="transmembrane region" description="Helical" evidence="1">
    <location>
        <begin position="66"/>
        <end position="89"/>
    </location>
</feature>
<accession>A0ABW4LSG6</accession>
<feature type="transmembrane region" description="Helical" evidence="1">
    <location>
        <begin position="39"/>
        <end position="59"/>
    </location>
</feature>
<keyword evidence="1" id="KW-0812">Transmembrane</keyword>
<feature type="transmembrane region" description="Helical" evidence="1">
    <location>
        <begin position="12"/>
        <end position="33"/>
    </location>
</feature>
<organism evidence="2 3">
    <name type="scientific">Bacillus salitolerans</name>
    <dbReference type="NCBI Taxonomy" id="1437434"/>
    <lineage>
        <taxon>Bacteria</taxon>
        <taxon>Bacillati</taxon>
        <taxon>Bacillota</taxon>
        <taxon>Bacilli</taxon>
        <taxon>Bacillales</taxon>
        <taxon>Bacillaceae</taxon>
        <taxon>Bacillus</taxon>
    </lineage>
</organism>
<evidence type="ECO:0000313" key="2">
    <source>
        <dbReference type="EMBL" id="MFD1738017.1"/>
    </source>
</evidence>
<sequence>MTLDKIGKWFGVLIILAGFTRMGMTPTSLIWGTDSTQELIFGFAACILMAASSIGLFLVQRESGALGFVSTIAIIVFNAITGCMVWMLLASGMTGEEALRANANSFILVSKIIVMAGMFLGMPGFAYATFRAKVFPRWIIYLLLLSFIVPMLPLMEKWGAFFWGLSYVGMGYVMLTEKYAKSQTIKSDYLPV</sequence>
<dbReference type="EMBL" id="JBHUEM010000028">
    <property type="protein sequence ID" value="MFD1738017.1"/>
    <property type="molecule type" value="Genomic_DNA"/>
</dbReference>
<protein>
    <submittedName>
        <fullName evidence="2">Uncharacterized protein</fullName>
    </submittedName>
</protein>
<proteinExistence type="predicted"/>